<dbReference type="InterPro" id="IPR048751">
    <property type="entry name" value="CCDC138_CC"/>
</dbReference>
<accession>A0ABM4KIM7</accession>
<evidence type="ECO:0000313" key="5">
    <source>
        <dbReference type="Proteomes" id="UP001652662"/>
    </source>
</evidence>
<evidence type="ECO:0000259" key="3">
    <source>
        <dbReference type="Pfam" id="PF21035"/>
    </source>
</evidence>
<dbReference type="PANTHER" id="PTHR34523:SF1">
    <property type="entry name" value="COILED-COIL DOMAIN-CONTAINING PROTEIN 138"/>
    <property type="match status" value="1"/>
</dbReference>
<dbReference type="Proteomes" id="UP001652662">
    <property type="component" value="Chromosome 14"/>
</dbReference>
<dbReference type="GeneID" id="103540542"/>
<feature type="region of interest" description="Disordered" evidence="2">
    <location>
        <begin position="106"/>
        <end position="130"/>
    </location>
</feature>
<dbReference type="Pfam" id="PF21037">
    <property type="entry name" value="CCDC138_cc"/>
    <property type="match status" value="1"/>
</dbReference>
<name>A0ABM4KIM7_EQUPR</name>
<protein>
    <submittedName>
        <fullName evidence="6">Coiled-coil domain-containing protein 138 isoform X18</fullName>
    </submittedName>
</protein>
<evidence type="ECO:0000313" key="6">
    <source>
        <dbReference type="RefSeq" id="XP_070428049.1"/>
    </source>
</evidence>
<dbReference type="InterPro" id="IPR048750">
    <property type="entry name" value="CCDC138_C"/>
</dbReference>
<feature type="domain" description="Coiled-coil-domain-containing protein 138 coiled-coil" evidence="4">
    <location>
        <begin position="205"/>
        <end position="242"/>
    </location>
</feature>
<dbReference type="RefSeq" id="XP_070428049.1">
    <property type="nucleotide sequence ID" value="XM_070571948.1"/>
</dbReference>
<dbReference type="Pfam" id="PF21035">
    <property type="entry name" value="CCDC138_C"/>
    <property type="match status" value="1"/>
</dbReference>
<evidence type="ECO:0000259" key="4">
    <source>
        <dbReference type="Pfam" id="PF21037"/>
    </source>
</evidence>
<proteinExistence type="predicted"/>
<feature type="region of interest" description="Disordered" evidence="2">
    <location>
        <begin position="46"/>
        <end position="75"/>
    </location>
</feature>
<sequence>MEPRLVKPPGQDVVVERLKSRYGLGGGCPAEYDFSHFDPAKCKRSLTSPDDELDSFQDLKQQETEEDLIESDDRVSTSKITKESFREIEKAVALPTNFAPNSGNWTESCSGASDSPLKHVSYPPSKASNKQSLLPHQINQIYDELFQIHQKLQCETAAQQEFAEELQKRERFLVEREQLLFRHETALSKIKGVEEEVLTRFQIIKELNEVNEENRKMEIQAKRVQARLDNLQRKYEFMTIQRLKGSSHAAHEMKSLKQEKVLVSKTYKVPLNAQIYELLTVFMDWISDHHLSKLKNEEYGIDGGKPVIKFASQRNDIQEKCVKLLPVLTEQLQWMPFVSAKLHEPFVKFLYWSVRQLDAGTQHTTMTSTLRRLGEDLFKGVVTKGMPDNSSEHSVENKPKTAAFFKSSNLPVRFLSTLIVLKTVTQADYLAQAFDSLCLDLKTDEGKVLFLECQAVPVVLSHLRISSKGLLSNVIDSLLQMSVESKSLQPFLEACSNTLFFRTCSVLLRTPKLDLHILEKLSIILQKLSKIKSNKKLFELFTIHLMLQEIQRTTHPEHAFLCINLNSTLFNLGLTKCNSLASNASHETG</sequence>
<gene>
    <name evidence="6" type="primary">CCDC138</name>
</gene>
<evidence type="ECO:0000256" key="1">
    <source>
        <dbReference type="SAM" id="Coils"/>
    </source>
</evidence>
<feature type="coiled-coil region" evidence="1">
    <location>
        <begin position="207"/>
        <end position="241"/>
    </location>
</feature>
<feature type="domain" description="Coiled-coil" evidence="3">
    <location>
        <begin position="283"/>
        <end position="572"/>
    </location>
</feature>
<dbReference type="PANTHER" id="PTHR34523">
    <property type="entry name" value="COILED-COIL DOMAIN-CONTAINING PROTEIN 138"/>
    <property type="match status" value="1"/>
</dbReference>
<keyword evidence="1" id="KW-0175">Coiled coil</keyword>
<keyword evidence="5" id="KW-1185">Reference proteome</keyword>
<dbReference type="InterPro" id="IPR038798">
    <property type="entry name" value="CCDC138"/>
</dbReference>
<evidence type="ECO:0000256" key="2">
    <source>
        <dbReference type="SAM" id="MobiDB-lite"/>
    </source>
</evidence>
<organism evidence="5 6">
    <name type="scientific">Equus przewalskii</name>
    <name type="common">Przewalski's horse</name>
    <name type="synonym">Equus caballus przewalskii</name>
    <dbReference type="NCBI Taxonomy" id="9798"/>
    <lineage>
        <taxon>Eukaryota</taxon>
        <taxon>Metazoa</taxon>
        <taxon>Chordata</taxon>
        <taxon>Craniata</taxon>
        <taxon>Vertebrata</taxon>
        <taxon>Euteleostomi</taxon>
        <taxon>Mammalia</taxon>
        <taxon>Eutheria</taxon>
        <taxon>Laurasiatheria</taxon>
        <taxon>Perissodactyla</taxon>
        <taxon>Equidae</taxon>
        <taxon>Equus</taxon>
    </lineage>
</organism>
<reference evidence="6" key="1">
    <citation type="submission" date="2025-08" db="UniProtKB">
        <authorList>
            <consortium name="RefSeq"/>
        </authorList>
    </citation>
    <scope>IDENTIFICATION</scope>
    <source>
        <tissue evidence="6">Blood</tissue>
    </source>
</reference>